<feature type="domain" description="C2H2-type" evidence="10">
    <location>
        <begin position="211"/>
        <end position="238"/>
    </location>
</feature>
<dbReference type="Pfam" id="PF00096">
    <property type="entry name" value="zf-C2H2"/>
    <property type="match status" value="2"/>
</dbReference>
<protein>
    <recommendedName>
        <fullName evidence="10">C2H2-type domain-containing protein</fullName>
    </recommendedName>
</protein>
<gene>
    <name evidence="11" type="ORF">NPIL_567911</name>
</gene>
<keyword evidence="5" id="KW-0862">Zinc</keyword>
<evidence type="ECO:0000256" key="7">
    <source>
        <dbReference type="PROSITE-ProRule" id="PRU00042"/>
    </source>
</evidence>
<keyword evidence="12" id="KW-1185">Reference proteome</keyword>
<sequence length="270" mass="31270">MSSNDFKCVHQVDLKGNIDHFDTTTLRQENALERLENENQTLANDRMSETQVHHTTQRYSLLTEDSDTEIIEIDTRNCFPLSQGYIHEEIPDLLVKCYDSSNESPELKRKNLQEESVTLSAVGRCIRTACDTLLGMDYCDTDHVLETTDSPFMGIISSNSIHLASFMEPDMMDRNVKKKSESKRENLRSENNLCEQNSSLSPSKRAREKVFQCEVCQRLFYRKQTLDHHILIHSGENCLKCEICHRMFSKKSNLDSHRRTHSGEKPFQCE</sequence>
<dbReference type="Proteomes" id="UP000887013">
    <property type="component" value="Unassembled WGS sequence"/>
</dbReference>
<dbReference type="PROSITE" id="PS00028">
    <property type="entry name" value="ZINC_FINGER_C2H2_1"/>
    <property type="match status" value="2"/>
</dbReference>
<comment type="subcellular location">
    <subcellularLocation>
        <location evidence="1">Nucleus</location>
    </subcellularLocation>
</comment>
<dbReference type="PROSITE" id="PS50157">
    <property type="entry name" value="ZINC_FINGER_C2H2_2"/>
    <property type="match status" value="2"/>
</dbReference>
<dbReference type="OrthoDB" id="9622403at2759"/>
<feature type="compositionally biased region" description="Basic and acidic residues" evidence="9">
    <location>
        <begin position="175"/>
        <end position="188"/>
    </location>
</feature>
<evidence type="ECO:0000313" key="12">
    <source>
        <dbReference type="Proteomes" id="UP000887013"/>
    </source>
</evidence>
<evidence type="ECO:0000256" key="2">
    <source>
        <dbReference type="ARBA" id="ARBA00022723"/>
    </source>
</evidence>
<dbReference type="AlphaFoldDB" id="A0A8X6II83"/>
<evidence type="ECO:0000256" key="1">
    <source>
        <dbReference type="ARBA" id="ARBA00004123"/>
    </source>
</evidence>
<feature type="non-terminal residue" evidence="11">
    <location>
        <position position="270"/>
    </location>
</feature>
<dbReference type="SUPFAM" id="SSF57667">
    <property type="entry name" value="beta-beta-alpha zinc fingers"/>
    <property type="match status" value="1"/>
</dbReference>
<organism evidence="11 12">
    <name type="scientific">Nephila pilipes</name>
    <name type="common">Giant wood spider</name>
    <name type="synonym">Nephila maculata</name>
    <dbReference type="NCBI Taxonomy" id="299642"/>
    <lineage>
        <taxon>Eukaryota</taxon>
        <taxon>Metazoa</taxon>
        <taxon>Ecdysozoa</taxon>
        <taxon>Arthropoda</taxon>
        <taxon>Chelicerata</taxon>
        <taxon>Arachnida</taxon>
        <taxon>Araneae</taxon>
        <taxon>Araneomorphae</taxon>
        <taxon>Entelegynae</taxon>
        <taxon>Araneoidea</taxon>
        <taxon>Nephilidae</taxon>
        <taxon>Nephila</taxon>
    </lineage>
</organism>
<feature type="region of interest" description="Disordered" evidence="9">
    <location>
        <begin position="175"/>
        <end position="200"/>
    </location>
</feature>
<dbReference type="PANTHER" id="PTHR16515">
    <property type="entry name" value="PR DOMAIN ZINC FINGER PROTEIN"/>
    <property type="match status" value="1"/>
</dbReference>
<keyword evidence="3" id="KW-0677">Repeat</keyword>
<evidence type="ECO:0000256" key="5">
    <source>
        <dbReference type="ARBA" id="ARBA00022833"/>
    </source>
</evidence>
<evidence type="ECO:0000256" key="4">
    <source>
        <dbReference type="ARBA" id="ARBA00022771"/>
    </source>
</evidence>
<feature type="compositionally biased region" description="Polar residues" evidence="9">
    <location>
        <begin position="189"/>
        <end position="200"/>
    </location>
</feature>
<evidence type="ECO:0000256" key="6">
    <source>
        <dbReference type="ARBA" id="ARBA00023242"/>
    </source>
</evidence>
<feature type="coiled-coil region" evidence="8">
    <location>
        <begin position="25"/>
        <end position="52"/>
    </location>
</feature>
<dbReference type="InterPro" id="IPR013087">
    <property type="entry name" value="Znf_C2H2_type"/>
</dbReference>
<dbReference type="FunFam" id="3.30.160.60:FF:000096">
    <property type="entry name" value="Zinc finger and BTB domain-containing protein 18 isoform 1"/>
    <property type="match status" value="1"/>
</dbReference>
<dbReference type="GO" id="GO:0005634">
    <property type="term" value="C:nucleus"/>
    <property type="evidence" value="ECO:0007669"/>
    <property type="project" value="UniProtKB-SubCell"/>
</dbReference>
<accession>A0A8X6II83</accession>
<dbReference type="GO" id="GO:0008270">
    <property type="term" value="F:zinc ion binding"/>
    <property type="evidence" value="ECO:0007669"/>
    <property type="project" value="UniProtKB-KW"/>
</dbReference>
<dbReference type="InterPro" id="IPR050331">
    <property type="entry name" value="Zinc_finger"/>
</dbReference>
<evidence type="ECO:0000256" key="8">
    <source>
        <dbReference type="SAM" id="Coils"/>
    </source>
</evidence>
<keyword evidence="6" id="KW-0539">Nucleus</keyword>
<name>A0A8X6II83_NEPPI</name>
<evidence type="ECO:0000313" key="11">
    <source>
        <dbReference type="EMBL" id="GFS46958.1"/>
    </source>
</evidence>
<evidence type="ECO:0000256" key="3">
    <source>
        <dbReference type="ARBA" id="ARBA00022737"/>
    </source>
</evidence>
<evidence type="ECO:0000259" key="10">
    <source>
        <dbReference type="PROSITE" id="PS50157"/>
    </source>
</evidence>
<evidence type="ECO:0000256" key="9">
    <source>
        <dbReference type="SAM" id="MobiDB-lite"/>
    </source>
</evidence>
<dbReference type="SMART" id="SM00355">
    <property type="entry name" value="ZnF_C2H2"/>
    <property type="match status" value="2"/>
</dbReference>
<dbReference type="InterPro" id="IPR036236">
    <property type="entry name" value="Znf_C2H2_sf"/>
</dbReference>
<dbReference type="PANTHER" id="PTHR16515:SF49">
    <property type="entry name" value="GASTRULA ZINC FINGER PROTEIN XLCGF49.1-LIKE-RELATED"/>
    <property type="match status" value="1"/>
</dbReference>
<proteinExistence type="predicted"/>
<feature type="domain" description="C2H2-type" evidence="10">
    <location>
        <begin position="239"/>
        <end position="266"/>
    </location>
</feature>
<dbReference type="EMBL" id="BMAW01044890">
    <property type="protein sequence ID" value="GFS46958.1"/>
    <property type="molecule type" value="Genomic_DNA"/>
</dbReference>
<dbReference type="GO" id="GO:0010468">
    <property type="term" value="P:regulation of gene expression"/>
    <property type="evidence" value="ECO:0007669"/>
    <property type="project" value="TreeGrafter"/>
</dbReference>
<reference evidence="11" key="1">
    <citation type="submission" date="2020-08" db="EMBL/GenBank/DDBJ databases">
        <title>Multicomponent nature underlies the extraordinary mechanical properties of spider dragline silk.</title>
        <authorList>
            <person name="Kono N."/>
            <person name="Nakamura H."/>
            <person name="Mori M."/>
            <person name="Yoshida Y."/>
            <person name="Ohtoshi R."/>
            <person name="Malay A.D."/>
            <person name="Moran D.A.P."/>
            <person name="Tomita M."/>
            <person name="Numata K."/>
            <person name="Arakawa K."/>
        </authorList>
    </citation>
    <scope>NUCLEOTIDE SEQUENCE</scope>
</reference>
<keyword evidence="2" id="KW-0479">Metal-binding</keyword>
<comment type="caution">
    <text evidence="11">The sequence shown here is derived from an EMBL/GenBank/DDBJ whole genome shotgun (WGS) entry which is preliminary data.</text>
</comment>
<keyword evidence="8" id="KW-0175">Coiled coil</keyword>
<keyword evidence="4 7" id="KW-0863">Zinc-finger</keyword>
<dbReference type="Gene3D" id="3.30.160.60">
    <property type="entry name" value="Classic Zinc Finger"/>
    <property type="match status" value="2"/>
</dbReference>